<evidence type="ECO:0000256" key="2">
    <source>
        <dbReference type="ARBA" id="ARBA00007802"/>
    </source>
</evidence>
<keyword evidence="3 7" id="KW-0812">Transmembrane</keyword>
<dbReference type="EMBL" id="WTYK01000004">
    <property type="protein sequence ID" value="MXP41596.1"/>
    <property type="molecule type" value="Genomic_DNA"/>
</dbReference>
<keyword evidence="5 7" id="KW-0472">Membrane</keyword>
<comment type="subcellular location">
    <subcellularLocation>
        <location evidence="1">Membrane</location>
        <topology evidence="1">Multi-pass membrane protein</topology>
    </subcellularLocation>
</comment>
<reference evidence="8 9" key="1">
    <citation type="submission" date="2019-12" db="EMBL/GenBank/DDBJ databases">
        <title>Genomic-based taxomic classification of the family Erythrobacteraceae.</title>
        <authorList>
            <person name="Xu L."/>
        </authorList>
    </citation>
    <scope>NUCLEOTIDE SEQUENCE [LARGE SCALE GENOMIC DNA]</scope>
    <source>
        <strain evidence="8 9">MCCC 1K02066</strain>
    </source>
</reference>
<evidence type="ECO:0000256" key="5">
    <source>
        <dbReference type="ARBA" id="ARBA00023136"/>
    </source>
</evidence>
<dbReference type="GO" id="GO:0016020">
    <property type="term" value="C:membrane"/>
    <property type="evidence" value="ECO:0007669"/>
    <property type="project" value="UniProtKB-SubCell"/>
</dbReference>
<feature type="transmembrane region" description="Helical" evidence="7">
    <location>
        <begin position="247"/>
        <end position="267"/>
    </location>
</feature>
<evidence type="ECO:0000313" key="9">
    <source>
        <dbReference type="Proteomes" id="UP000469159"/>
    </source>
</evidence>
<feature type="transmembrane region" description="Helical" evidence="7">
    <location>
        <begin position="163"/>
        <end position="196"/>
    </location>
</feature>
<feature type="transmembrane region" description="Helical" evidence="7">
    <location>
        <begin position="77"/>
        <end position="97"/>
    </location>
</feature>
<dbReference type="InterPro" id="IPR007688">
    <property type="entry name" value="Conjugal_tfr_TrbL/VirB6"/>
</dbReference>
<evidence type="ECO:0000256" key="3">
    <source>
        <dbReference type="ARBA" id="ARBA00022692"/>
    </source>
</evidence>
<dbReference type="GO" id="GO:0030255">
    <property type="term" value="P:protein secretion by the type IV secretion system"/>
    <property type="evidence" value="ECO:0007669"/>
    <property type="project" value="InterPro"/>
</dbReference>
<comment type="similarity">
    <text evidence="2">Belongs to the TrbL/VirB6 family.</text>
</comment>
<sequence>MNAAACQQTMEGVGSGVAASLRAVDCASSQMAQAAFGRLFGSGGVLVPALTILLTLFVALFAFALITGRSRIGISSLTPRIVTLGLVLTFATSWIAYQSVVWNLATGTPNQLAAILTGTPGNATDVFAQKIDIVFQSLVQASEGQQAQSTFSPPGLLWLGGTLLLLGTVGVLATSRIALAVLLALGPVFVVLALFPGTRGLFTGWLKGVVLLAMAPLFAVLGGSLMLELAVPVLSSLVTVPGEINAQAAMAFFMIGAVHMALMVLVMKVAGAMVAGWSVFGLTAGAASERSEAASAAPARQVYAQSAAAAAVDQARSSAPAPSRQIRMAAPAPAPANDQGGGATTRRETRIVGSAAGHAAPTSTQFLSRARGVGSRFRAAPIRHSEKLK</sequence>
<feature type="region of interest" description="Disordered" evidence="6">
    <location>
        <begin position="320"/>
        <end position="389"/>
    </location>
</feature>
<keyword evidence="9" id="KW-1185">Reference proteome</keyword>
<comment type="caution">
    <text evidence="8">The sequence shown here is derived from an EMBL/GenBank/DDBJ whole genome shotgun (WGS) entry which is preliminary data.</text>
</comment>
<name>A0A6I4USZ0_9SPHN</name>
<evidence type="ECO:0000313" key="8">
    <source>
        <dbReference type="EMBL" id="MXP41596.1"/>
    </source>
</evidence>
<organism evidence="8 9">
    <name type="scientific">Croceibacterium soli</name>
    <dbReference type="NCBI Taxonomy" id="1739690"/>
    <lineage>
        <taxon>Bacteria</taxon>
        <taxon>Pseudomonadati</taxon>
        <taxon>Pseudomonadota</taxon>
        <taxon>Alphaproteobacteria</taxon>
        <taxon>Sphingomonadales</taxon>
        <taxon>Erythrobacteraceae</taxon>
        <taxon>Croceibacterium</taxon>
    </lineage>
</organism>
<evidence type="ECO:0000256" key="7">
    <source>
        <dbReference type="SAM" id="Phobius"/>
    </source>
</evidence>
<evidence type="ECO:0000256" key="1">
    <source>
        <dbReference type="ARBA" id="ARBA00004141"/>
    </source>
</evidence>
<dbReference type="OrthoDB" id="7400974at2"/>
<proteinExistence type="inferred from homology"/>
<dbReference type="Proteomes" id="UP000469159">
    <property type="component" value="Unassembled WGS sequence"/>
</dbReference>
<evidence type="ECO:0000256" key="6">
    <source>
        <dbReference type="SAM" id="MobiDB-lite"/>
    </source>
</evidence>
<evidence type="ECO:0000256" key="4">
    <source>
        <dbReference type="ARBA" id="ARBA00022989"/>
    </source>
</evidence>
<accession>A0A6I4USZ0</accession>
<dbReference type="Pfam" id="PF04610">
    <property type="entry name" value="TrbL"/>
    <property type="match status" value="1"/>
</dbReference>
<protein>
    <submittedName>
        <fullName evidence="8">Type VI secretion protein</fullName>
    </submittedName>
</protein>
<gene>
    <name evidence="8" type="ORF">GRI75_08065</name>
</gene>
<dbReference type="RefSeq" id="WP_160746456.1">
    <property type="nucleotide sequence ID" value="NZ_WTYK01000004.1"/>
</dbReference>
<dbReference type="AlphaFoldDB" id="A0A6I4USZ0"/>
<feature type="transmembrane region" description="Helical" evidence="7">
    <location>
        <begin position="45"/>
        <end position="65"/>
    </location>
</feature>
<keyword evidence="4 7" id="KW-1133">Transmembrane helix</keyword>